<dbReference type="PANTHER" id="PTHR11829:SF402">
    <property type="entry name" value="FORK HEAD DOMAIN-CONTAINING PROTEIN FD3-RELATED"/>
    <property type="match status" value="1"/>
</dbReference>
<gene>
    <name evidence="5" type="primary">FXJ12</name>
</gene>
<dbReference type="SUPFAM" id="SSF46785">
    <property type="entry name" value="Winged helix' DNA-binding domain"/>
    <property type="match status" value="1"/>
</dbReference>
<dbReference type="EMBL" id="GAKP01000585">
    <property type="protein sequence ID" value="JAC58367.1"/>
    <property type="molecule type" value="Transcribed_RNA"/>
</dbReference>
<accession>A0A034WVJ1</accession>
<keyword evidence="2" id="KW-0539">Nucleus</keyword>
<dbReference type="InterPro" id="IPR050211">
    <property type="entry name" value="FOX_domain-containing"/>
</dbReference>
<feature type="compositionally biased region" description="Basic residues" evidence="3">
    <location>
        <begin position="295"/>
        <end position="308"/>
    </location>
</feature>
<dbReference type="GO" id="GO:0000981">
    <property type="term" value="F:DNA-binding transcription factor activity, RNA polymerase II-specific"/>
    <property type="evidence" value="ECO:0007669"/>
    <property type="project" value="TreeGrafter"/>
</dbReference>
<dbReference type="FunFam" id="1.10.10.10:FF:000530">
    <property type="entry name" value="Forkhead box protein (AaegFOXM2)"/>
    <property type="match status" value="1"/>
</dbReference>
<feature type="domain" description="Fork-head" evidence="4">
    <location>
        <begin position="206"/>
        <end position="296"/>
    </location>
</feature>
<organism evidence="5">
    <name type="scientific">Bactrocera dorsalis</name>
    <name type="common">Oriental fruit fly</name>
    <name type="synonym">Dacus dorsalis</name>
    <dbReference type="NCBI Taxonomy" id="27457"/>
    <lineage>
        <taxon>Eukaryota</taxon>
        <taxon>Metazoa</taxon>
        <taxon>Ecdysozoa</taxon>
        <taxon>Arthropoda</taxon>
        <taxon>Hexapoda</taxon>
        <taxon>Insecta</taxon>
        <taxon>Pterygota</taxon>
        <taxon>Neoptera</taxon>
        <taxon>Endopterygota</taxon>
        <taxon>Diptera</taxon>
        <taxon>Brachycera</taxon>
        <taxon>Muscomorpha</taxon>
        <taxon>Tephritoidea</taxon>
        <taxon>Tephritidae</taxon>
        <taxon>Bactrocera</taxon>
        <taxon>Bactrocera</taxon>
    </lineage>
</organism>
<proteinExistence type="predicted"/>
<dbReference type="GO" id="GO:0030154">
    <property type="term" value="P:cell differentiation"/>
    <property type="evidence" value="ECO:0007669"/>
    <property type="project" value="TreeGrafter"/>
</dbReference>
<keyword evidence="1 2" id="KW-0238">DNA-binding</keyword>
<dbReference type="InterPro" id="IPR036390">
    <property type="entry name" value="WH_DNA-bd_sf"/>
</dbReference>
<evidence type="ECO:0000256" key="2">
    <source>
        <dbReference type="PROSITE-ProRule" id="PRU00089"/>
    </source>
</evidence>
<dbReference type="Gene3D" id="1.10.10.10">
    <property type="entry name" value="Winged helix-like DNA-binding domain superfamily/Winged helix DNA-binding domain"/>
    <property type="match status" value="1"/>
</dbReference>
<dbReference type="GO" id="GO:0005634">
    <property type="term" value="C:nucleus"/>
    <property type="evidence" value="ECO:0007669"/>
    <property type="project" value="UniProtKB-SubCell"/>
</dbReference>
<feature type="DNA-binding region" description="Fork-head" evidence="2">
    <location>
        <begin position="206"/>
        <end position="296"/>
    </location>
</feature>
<dbReference type="AlphaFoldDB" id="A0A034WVJ1"/>
<dbReference type="PROSITE" id="PS50039">
    <property type="entry name" value="FORK_HEAD_3"/>
    <property type="match status" value="1"/>
</dbReference>
<dbReference type="SMART" id="SM00339">
    <property type="entry name" value="FH"/>
    <property type="match status" value="1"/>
</dbReference>
<dbReference type="Pfam" id="PF00250">
    <property type="entry name" value="Forkhead"/>
    <property type="match status" value="1"/>
</dbReference>
<evidence type="ECO:0000259" key="4">
    <source>
        <dbReference type="PROSITE" id="PS50039"/>
    </source>
</evidence>
<protein>
    <submittedName>
        <fullName evidence="5">Forkhead box protein J1.2</fullName>
    </submittedName>
</protein>
<dbReference type="CDD" id="cd00059">
    <property type="entry name" value="FH_FOX"/>
    <property type="match status" value="1"/>
</dbReference>
<comment type="subcellular location">
    <subcellularLocation>
        <location evidence="2">Nucleus</location>
    </subcellularLocation>
</comment>
<feature type="region of interest" description="Disordered" evidence="3">
    <location>
        <begin position="295"/>
        <end position="324"/>
    </location>
</feature>
<dbReference type="OrthoDB" id="10029558at2759"/>
<reference evidence="5" key="1">
    <citation type="journal article" date="2014" name="BMC Genomics">
        <title>Characterizing the developmental transcriptome of the oriental fruit fly, Bactrocera dorsalis (Diptera: Tephritidae) through comparative genomic analysis with Drosophila melanogaster utilizing modENCODE datasets.</title>
        <authorList>
            <person name="Geib S.M."/>
            <person name="Calla B."/>
            <person name="Hall B."/>
            <person name="Hou S."/>
            <person name="Manoukis N.C."/>
        </authorList>
    </citation>
    <scope>NUCLEOTIDE SEQUENCE</scope>
    <source>
        <strain evidence="5">Punador</strain>
    </source>
</reference>
<sequence>MIIVYYKFKSRYNIMALINNSSMNESDEERDLTSLSWLMELRNQNFSWTNDMQEINLNGDEMSNRHNIKWSHEASGGQKDAYDKISMLKNKDNSNDKTNYVSNNDHIVPEKSNGTLFNEFDKQQKEHSSSSDIDKNITKRNCIGKSIEKTCRKSFKGMYFQQQQLKVQIKRATPIERYEIFMEKVKRVFVEYQKSAINYQTDTTEKPPFNYSHIIGMAMLENGRVTLQQICSWIETKFAYFRVRKKWNNSIRHNLSLHHCFRKVDRTKFEKGKGGYWELGVDPRKCDRKRIRNRKNAQHKIRQMHHQYQHQPQKLQKHPLSKNKNKITQETKPMVVLNRQSPINISYKELQKLQTGSYYSDCAQQQVNEIHTVCPGNSSSALKADHATGRHLLLDELDIQQNIDVVSCCQQSQQEHKIFITSTAEEFPATINNDNSPKTIELLQNSKLQQYQLGTIIISAPTAKYGNISDFAASTGSINCIINGDYIDDKAHTLQQNFICIKGDDIQTTCENVTSYADKDVLSEKSSKPKSNCKWNADNPHTNTTATFTPFIPYSASTSKYVPSVFINSVEQENHVLISHSIMPNVVVEQLLQPSGLQYALTPSMATTEATIVTPQVTTNGMNNINSEQNNQQLLAIDSIRPYIDGIEEAFQYLRSMDNNREDLLDNFLDISVSDY</sequence>
<dbReference type="GO" id="GO:0000978">
    <property type="term" value="F:RNA polymerase II cis-regulatory region sequence-specific DNA binding"/>
    <property type="evidence" value="ECO:0007669"/>
    <property type="project" value="TreeGrafter"/>
</dbReference>
<dbReference type="InterPro" id="IPR001766">
    <property type="entry name" value="Fork_head_dom"/>
</dbReference>
<evidence type="ECO:0000313" key="5">
    <source>
        <dbReference type="EMBL" id="JAC58367.1"/>
    </source>
</evidence>
<dbReference type="InterPro" id="IPR036388">
    <property type="entry name" value="WH-like_DNA-bd_sf"/>
</dbReference>
<feature type="compositionally biased region" description="Basic residues" evidence="3">
    <location>
        <begin position="315"/>
        <end position="324"/>
    </location>
</feature>
<dbReference type="GO" id="GO:0009653">
    <property type="term" value="P:anatomical structure morphogenesis"/>
    <property type="evidence" value="ECO:0007669"/>
    <property type="project" value="TreeGrafter"/>
</dbReference>
<dbReference type="PANTHER" id="PTHR11829">
    <property type="entry name" value="FORKHEAD BOX PROTEIN"/>
    <property type="match status" value="1"/>
</dbReference>
<name>A0A034WVJ1_BACDO</name>
<evidence type="ECO:0000256" key="1">
    <source>
        <dbReference type="ARBA" id="ARBA00023125"/>
    </source>
</evidence>
<dbReference type="PRINTS" id="PR00053">
    <property type="entry name" value="FORKHEAD"/>
</dbReference>
<evidence type="ECO:0000256" key="3">
    <source>
        <dbReference type="SAM" id="MobiDB-lite"/>
    </source>
</evidence>